<accession>A0A839GK55</accession>
<organism evidence="2 3">
    <name type="scientific">Rufibacter quisquiliarum</name>
    <dbReference type="NCBI Taxonomy" id="1549639"/>
    <lineage>
        <taxon>Bacteria</taxon>
        <taxon>Pseudomonadati</taxon>
        <taxon>Bacteroidota</taxon>
        <taxon>Cytophagia</taxon>
        <taxon>Cytophagales</taxon>
        <taxon>Hymenobacteraceae</taxon>
        <taxon>Rufibacter</taxon>
    </lineage>
</organism>
<evidence type="ECO:0000313" key="3">
    <source>
        <dbReference type="Proteomes" id="UP000563094"/>
    </source>
</evidence>
<reference evidence="2 3" key="1">
    <citation type="submission" date="2020-08" db="EMBL/GenBank/DDBJ databases">
        <title>Genomic Encyclopedia of Type Strains, Phase IV (KMG-IV): sequencing the most valuable type-strain genomes for metagenomic binning, comparative biology and taxonomic classification.</title>
        <authorList>
            <person name="Goeker M."/>
        </authorList>
    </citation>
    <scope>NUCLEOTIDE SEQUENCE [LARGE SCALE GENOMIC DNA]</scope>
    <source>
        <strain evidence="2 3">DSM 29854</strain>
    </source>
</reference>
<feature type="transmembrane region" description="Helical" evidence="1">
    <location>
        <begin position="12"/>
        <end position="33"/>
    </location>
</feature>
<keyword evidence="1" id="KW-0812">Transmembrane</keyword>
<gene>
    <name evidence="2" type="ORF">FHS90_001880</name>
</gene>
<keyword evidence="1" id="KW-0472">Membrane</keyword>
<dbReference type="EMBL" id="JACJIQ010000006">
    <property type="protein sequence ID" value="MBA9077169.1"/>
    <property type="molecule type" value="Genomic_DNA"/>
</dbReference>
<protein>
    <submittedName>
        <fullName evidence="2">Uncharacterized protein</fullName>
    </submittedName>
</protein>
<proteinExistence type="predicted"/>
<keyword evidence="1" id="KW-1133">Transmembrane helix</keyword>
<name>A0A839GK55_9BACT</name>
<comment type="caution">
    <text evidence="2">The sequence shown here is derived from an EMBL/GenBank/DDBJ whole genome shotgun (WGS) entry which is preliminary data.</text>
</comment>
<keyword evidence="3" id="KW-1185">Reference proteome</keyword>
<dbReference type="Proteomes" id="UP000563094">
    <property type="component" value="Unassembled WGS sequence"/>
</dbReference>
<sequence length="39" mass="4318">MPSSGNLFSVPVLTLLSYEVVFFLPLLQIIPLLRRVGMG</sequence>
<dbReference type="AlphaFoldDB" id="A0A839GK55"/>
<evidence type="ECO:0000313" key="2">
    <source>
        <dbReference type="EMBL" id="MBA9077169.1"/>
    </source>
</evidence>
<evidence type="ECO:0000256" key="1">
    <source>
        <dbReference type="SAM" id="Phobius"/>
    </source>
</evidence>